<evidence type="ECO:0000313" key="3">
    <source>
        <dbReference type="Proteomes" id="UP000009169"/>
    </source>
</evidence>
<accession>F2PQK7</accession>
<feature type="region of interest" description="Disordered" evidence="1">
    <location>
        <begin position="61"/>
        <end position="81"/>
    </location>
</feature>
<keyword evidence="3" id="KW-1185">Reference proteome</keyword>
<evidence type="ECO:0000313" key="2">
    <source>
        <dbReference type="EMBL" id="EGE04175.1"/>
    </source>
</evidence>
<proteinExistence type="predicted"/>
<dbReference type="HOGENOM" id="CLU_2575566_0_0_1"/>
<evidence type="ECO:0000256" key="1">
    <source>
        <dbReference type="SAM" id="MobiDB-lite"/>
    </source>
</evidence>
<dbReference type="Proteomes" id="UP000009169">
    <property type="component" value="Unassembled WGS sequence"/>
</dbReference>
<dbReference type="VEuPathDB" id="FungiDB:TEQG_03208"/>
<sequence>MSSAQILKIDCGACMATSLCASNESNLQIPSSVDWKVDPGRAMLRRDVRMFSSKTAAAALALGGRTTQAPSKGPPEREPPS</sequence>
<name>F2PQK7_TRIEC</name>
<gene>
    <name evidence="2" type="ORF">TEQG_03208</name>
</gene>
<protein>
    <submittedName>
        <fullName evidence="2">Uncharacterized protein</fullName>
    </submittedName>
</protein>
<dbReference type="EMBL" id="DS995731">
    <property type="protein sequence ID" value="EGE04175.1"/>
    <property type="molecule type" value="Genomic_DNA"/>
</dbReference>
<dbReference type="AlphaFoldDB" id="F2PQK7"/>
<reference evidence="3" key="1">
    <citation type="journal article" date="2012" name="MBio">
        <title>Comparative genome analysis of Trichophyton rubrum and related dermatophytes reveals candidate genes involved in infection.</title>
        <authorList>
            <person name="Martinez D.A."/>
            <person name="Oliver B.G."/>
            <person name="Graeser Y."/>
            <person name="Goldberg J.M."/>
            <person name="Li W."/>
            <person name="Martinez-Rossi N.M."/>
            <person name="Monod M."/>
            <person name="Shelest E."/>
            <person name="Barton R.C."/>
            <person name="Birch E."/>
            <person name="Brakhage A.A."/>
            <person name="Chen Z."/>
            <person name="Gurr S.J."/>
            <person name="Heiman D."/>
            <person name="Heitman J."/>
            <person name="Kosti I."/>
            <person name="Rossi A."/>
            <person name="Saif S."/>
            <person name="Samalova M."/>
            <person name="Saunders C.W."/>
            <person name="Shea T."/>
            <person name="Summerbell R.C."/>
            <person name="Xu J."/>
            <person name="Young S."/>
            <person name="Zeng Q."/>
            <person name="Birren B.W."/>
            <person name="Cuomo C.A."/>
            <person name="White T.C."/>
        </authorList>
    </citation>
    <scope>NUCLEOTIDE SEQUENCE [LARGE SCALE GENOMIC DNA]</scope>
    <source>
        <strain evidence="3">ATCC MYA-4606 / CBS 127.97</strain>
    </source>
</reference>
<organism evidence="2 3">
    <name type="scientific">Trichophyton equinum (strain ATCC MYA-4606 / CBS 127.97)</name>
    <name type="common">Horse ringworm fungus</name>
    <dbReference type="NCBI Taxonomy" id="559882"/>
    <lineage>
        <taxon>Eukaryota</taxon>
        <taxon>Fungi</taxon>
        <taxon>Dikarya</taxon>
        <taxon>Ascomycota</taxon>
        <taxon>Pezizomycotina</taxon>
        <taxon>Eurotiomycetes</taxon>
        <taxon>Eurotiomycetidae</taxon>
        <taxon>Onygenales</taxon>
        <taxon>Arthrodermataceae</taxon>
        <taxon>Trichophyton</taxon>
    </lineage>
</organism>